<keyword evidence="8" id="KW-0378">Hydrolase</keyword>
<evidence type="ECO:0000256" key="1">
    <source>
        <dbReference type="ARBA" id="ARBA00004651"/>
    </source>
</evidence>
<dbReference type="NCBIfam" id="TIGR00360">
    <property type="entry name" value="ComEC_N-term"/>
    <property type="match status" value="1"/>
</dbReference>
<sequence>MRGHDLRLLGPAGSAWATAWLATTVPDLEVPTWVVPTVSWSLAGLALATMLLVGRGAGGWRGERGGSDGANRAARSWTSATAAVLLAATAAGLVGTSAWSALERRHPEVVEAAASSREMVRASVRLDSAPRSGNASPWSGEPRLRAAATLITLSGGGSGSGAIEVSSVRLDLSLPGDADGSGFGSSLVVEGRLSEMPAASRAAYRLNASKVVEVGPAPKWLAWTHPLREGLAEASAGLGGDGGALVPGLAIGDTSRVADDLHAAMTTASLTHLTAVSGANCAIITAAAFWIAGLAGLPRVARVVAALAALGGFVALVTPEASVVRASAMAIVVLTACATARAAGGVPALGLAIIALLAIDPWYATDAGFALSACATAGLVLLSRPLARVLARWMPRRLAAVTAIPFAAQLACQPVLVLLEPVIPVYGVPANLLAAPAAPIATMAGLVGCLLLPVLPSVGLAALQVAWVPASWIALLARGAERMPLTGVPWPPDVGGALLAVVAIGAGLLLVLAPQAAAGMRALRAARRAAVVALCLSVAVPLGSAAGPPMVASASRPTAWDVWQCDVGQGDAVLVRSAEAVMLVDAGPDPEALDRCLANAGVDRIDLVVLTHWDADHVTGTAALSGRVGAVLHGPLDGVRSARALEPLVGGGATHDEVGAGATGTLGEARWRVVWPRPGAVPGNDASVVLDLVTPDYRAIFLGDLGREAQDAMRRSTDLPRVDLVKVAHHGSADQSAELYGELAASVGLIGVGAENGYGHPTASLLGQLDDARTVAVRSDVSGDSALRAVPGGFELWSERDSGVGGAP</sequence>
<comment type="caution">
    <text evidence="8">The sequence shown here is derived from an EMBL/GenBank/DDBJ whole genome shotgun (WGS) entry which is preliminary data.</text>
</comment>
<reference evidence="8 9" key="1">
    <citation type="submission" date="2019-11" db="EMBL/GenBank/DDBJ databases">
        <title>Agromyces kandeliae sp. nov., isolated from mangrove soil.</title>
        <authorList>
            <person name="Wang R."/>
        </authorList>
    </citation>
    <scope>NUCLEOTIDE SEQUENCE [LARGE SCALE GENOMIC DNA]</scope>
    <source>
        <strain evidence="8 9">JCM 11433</strain>
    </source>
</reference>
<proteinExistence type="predicted"/>
<dbReference type="Pfam" id="PF03772">
    <property type="entry name" value="Competence"/>
    <property type="match status" value="1"/>
</dbReference>
<dbReference type="InterPro" id="IPR004477">
    <property type="entry name" value="ComEC_N"/>
</dbReference>
<gene>
    <name evidence="8" type="ORF">GJ743_07840</name>
</gene>
<name>A0A6I3M830_9MICO</name>
<dbReference type="InterPro" id="IPR001279">
    <property type="entry name" value="Metallo-B-lactamas"/>
</dbReference>
<evidence type="ECO:0000259" key="7">
    <source>
        <dbReference type="SMART" id="SM00849"/>
    </source>
</evidence>
<dbReference type="RefSeq" id="WP_155051331.1">
    <property type="nucleotide sequence ID" value="NZ_BAAAIB010000013.1"/>
</dbReference>
<dbReference type="Gene3D" id="3.60.15.10">
    <property type="entry name" value="Ribonuclease Z/Hydroxyacylglutathione hydrolase-like"/>
    <property type="match status" value="1"/>
</dbReference>
<evidence type="ECO:0000256" key="5">
    <source>
        <dbReference type="ARBA" id="ARBA00023136"/>
    </source>
</evidence>
<protein>
    <submittedName>
        <fullName evidence="8">MBL fold metallo-hydrolase</fullName>
    </submittedName>
</protein>
<dbReference type="EMBL" id="WMLB01000019">
    <property type="protein sequence ID" value="MTH68277.1"/>
    <property type="molecule type" value="Genomic_DNA"/>
</dbReference>
<feature type="transmembrane region" description="Helical" evidence="6">
    <location>
        <begin position="431"/>
        <end position="451"/>
    </location>
</feature>
<dbReference type="PANTHER" id="PTHR30619:SF1">
    <property type="entry name" value="RECOMBINATION PROTEIN 2"/>
    <property type="match status" value="1"/>
</dbReference>
<evidence type="ECO:0000313" key="8">
    <source>
        <dbReference type="EMBL" id="MTH68277.1"/>
    </source>
</evidence>
<feature type="transmembrane region" description="Helical" evidence="6">
    <location>
        <begin position="330"/>
        <end position="357"/>
    </location>
</feature>
<accession>A0A6I3M830</accession>
<feature type="domain" description="Metallo-beta-lactamase" evidence="7">
    <location>
        <begin position="569"/>
        <end position="755"/>
    </location>
</feature>
<dbReference type="Proteomes" id="UP000433071">
    <property type="component" value="Unassembled WGS sequence"/>
</dbReference>
<keyword evidence="9" id="KW-1185">Reference proteome</keyword>
<dbReference type="InterPro" id="IPR035681">
    <property type="entry name" value="ComA-like_MBL"/>
</dbReference>
<feature type="transmembrane region" description="Helical" evidence="6">
    <location>
        <begin position="458"/>
        <end position="477"/>
    </location>
</feature>
<dbReference type="InterPro" id="IPR052159">
    <property type="entry name" value="Competence_DNA_uptake"/>
</dbReference>
<feature type="transmembrane region" description="Helical" evidence="6">
    <location>
        <begin position="398"/>
        <end position="419"/>
    </location>
</feature>
<dbReference type="GO" id="GO:0016787">
    <property type="term" value="F:hydrolase activity"/>
    <property type="evidence" value="ECO:0007669"/>
    <property type="project" value="UniProtKB-KW"/>
</dbReference>
<dbReference type="OrthoDB" id="7177610at2"/>
<organism evidence="8 9">
    <name type="scientific">Agromyces bracchium</name>
    <dbReference type="NCBI Taxonomy" id="88376"/>
    <lineage>
        <taxon>Bacteria</taxon>
        <taxon>Bacillati</taxon>
        <taxon>Actinomycetota</taxon>
        <taxon>Actinomycetes</taxon>
        <taxon>Micrococcales</taxon>
        <taxon>Microbacteriaceae</taxon>
        <taxon>Agromyces</taxon>
    </lineage>
</organism>
<evidence type="ECO:0000256" key="2">
    <source>
        <dbReference type="ARBA" id="ARBA00022475"/>
    </source>
</evidence>
<evidence type="ECO:0000256" key="3">
    <source>
        <dbReference type="ARBA" id="ARBA00022692"/>
    </source>
</evidence>
<evidence type="ECO:0000313" key="9">
    <source>
        <dbReference type="Proteomes" id="UP000433071"/>
    </source>
</evidence>
<keyword evidence="3 6" id="KW-0812">Transmembrane</keyword>
<feature type="transmembrane region" description="Helical" evidence="6">
    <location>
        <begin position="33"/>
        <end position="54"/>
    </location>
</feature>
<feature type="transmembrane region" description="Helical" evidence="6">
    <location>
        <begin position="497"/>
        <end position="517"/>
    </location>
</feature>
<dbReference type="Pfam" id="PF00753">
    <property type="entry name" value="Lactamase_B"/>
    <property type="match status" value="1"/>
</dbReference>
<dbReference type="CDD" id="cd07731">
    <property type="entry name" value="ComA-like_MBL-fold"/>
    <property type="match status" value="1"/>
</dbReference>
<dbReference type="PANTHER" id="PTHR30619">
    <property type="entry name" value="DNA INTERNALIZATION/COMPETENCE PROTEIN COMEC/REC2"/>
    <property type="match status" value="1"/>
</dbReference>
<keyword evidence="2" id="KW-1003">Cell membrane</keyword>
<feature type="transmembrane region" description="Helical" evidence="6">
    <location>
        <begin position="369"/>
        <end position="386"/>
    </location>
</feature>
<feature type="transmembrane region" description="Helical" evidence="6">
    <location>
        <begin position="529"/>
        <end position="547"/>
    </location>
</feature>
<dbReference type="AlphaFoldDB" id="A0A6I3M830"/>
<keyword evidence="4 6" id="KW-1133">Transmembrane helix</keyword>
<evidence type="ECO:0000256" key="4">
    <source>
        <dbReference type="ARBA" id="ARBA00022989"/>
    </source>
</evidence>
<feature type="transmembrane region" description="Helical" evidence="6">
    <location>
        <begin position="273"/>
        <end position="294"/>
    </location>
</feature>
<dbReference type="GO" id="GO:0005886">
    <property type="term" value="C:plasma membrane"/>
    <property type="evidence" value="ECO:0007669"/>
    <property type="project" value="UniProtKB-SubCell"/>
</dbReference>
<dbReference type="SMART" id="SM00849">
    <property type="entry name" value="Lactamase_B"/>
    <property type="match status" value="1"/>
</dbReference>
<feature type="transmembrane region" description="Helical" evidence="6">
    <location>
        <begin position="300"/>
        <end position="318"/>
    </location>
</feature>
<comment type="subcellular location">
    <subcellularLocation>
        <location evidence="1">Cell membrane</location>
        <topology evidence="1">Multi-pass membrane protein</topology>
    </subcellularLocation>
</comment>
<evidence type="ECO:0000256" key="6">
    <source>
        <dbReference type="SAM" id="Phobius"/>
    </source>
</evidence>
<dbReference type="SUPFAM" id="SSF56281">
    <property type="entry name" value="Metallo-hydrolase/oxidoreductase"/>
    <property type="match status" value="1"/>
</dbReference>
<keyword evidence="5 6" id="KW-0472">Membrane</keyword>
<dbReference type="InterPro" id="IPR036866">
    <property type="entry name" value="RibonucZ/Hydroxyglut_hydro"/>
</dbReference>